<dbReference type="EMBL" id="FQYI01000006">
    <property type="protein sequence ID" value="SHI92837.1"/>
    <property type="molecule type" value="Genomic_DNA"/>
</dbReference>
<keyword evidence="3" id="KW-1185">Reference proteome</keyword>
<evidence type="ECO:0000313" key="2">
    <source>
        <dbReference type="EMBL" id="SHI92837.1"/>
    </source>
</evidence>
<name>A0A1M6F559_9FLAO</name>
<evidence type="ECO:0008006" key="4">
    <source>
        <dbReference type="Google" id="ProtNLM"/>
    </source>
</evidence>
<sequence>MKMKLQQTRKAAAAAAVLAFTGAFAQTTYTYENGQWTPREPASSFRNTIVVKSDLEAGFSRAKDIIVEPGVSLTINRSMEMKGALQNFGTIVVKDGASFVQRNTNEEGTDDNYSEGVFVYEQNTKPLSRLQYAAWSTPVVSNITLKDFSPKTVDGRFYHYNNGRFEPVDAHRTKFGVGRGYLIRVPNDFPTAPETAVFTGRFEGSNPNNGNINGSLYFVEGTYAFVGNPYPSTLDLDAFLTANPKINATYIWNSVEANNVAAGQTPMEQLYFAYTITGSTEITGNELVPPAQGFLVARQEGVKSVNFTNDMRLIDYEFFNRGAKTADRFWLNIKNDAGLTKNLLVGYKGGSKNYEGGYDAELIPSGGADIYSSVEGKKLIIDGRGSFDAADAITLGVDVEQAGTYQLSLVKKEGAFDIQKIYLRDNETGATAELSAGEYSFTAEKSNPGRFTVYYDNAKLATGEAAKAGIQIYSNAGKVNVTSAETIAKISVYDLSGRLLTSQNVNAKKAEVRVNGSKLVLVNVELADGNKVNKKIKL</sequence>
<gene>
    <name evidence="2" type="ORF">SAMN05443429_106108</name>
</gene>
<dbReference type="AlphaFoldDB" id="A0A1M6F559"/>
<feature type="signal peptide" evidence="1">
    <location>
        <begin position="1"/>
        <end position="25"/>
    </location>
</feature>
<organism evidence="2 3">
    <name type="scientific">Cruoricaptor ignavus</name>
    <dbReference type="NCBI Taxonomy" id="1118202"/>
    <lineage>
        <taxon>Bacteria</taxon>
        <taxon>Pseudomonadati</taxon>
        <taxon>Bacteroidota</taxon>
        <taxon>Flavobacteriia</taxon>
        <taxon>Flavobacteriales</taxon>
        <taxon>Weeksellaceae</taxon>
        <taxon>Cruoricaptor</taxon>
    </lineage>
</organism>
<dbReference type="STRING" id="1118202.SAMN05443429_106108"/>
<reference evidence="2 3" key="1">
    <citation type="submission" date="2016-11" db="EMBL/GenBank/DDBJ databases">
        <authorList>
            <person name="Jaros S."/>
            <person name="Januszkiewicz K."/>
            <person name="Wedrychowicz H."/>
        </authorList>
    </citation>
    <scope>NUCLEOTIDE SEQUENCE [LARGE SCALE GENOMIC DNA]</scope>
    <source>
        <strain evidence="2 3">DSM 25479</strain>
    </source>
</reference>
<evidence type="ECO:0000313" key="3">
    <source>
        <dbReference type="Proteomes" id="UP000184335"/>
    </source>
</evidence>
<evidence type="ECO:0000256" key="1">
    <source>
        <dbReference type="SAM" id="SignalP"/>
    </source>
</evidence>
<protein>
    <recommendedName>
        <fullName evidence="4">Por secretion system C-terminal sorting domain-containing protein</fullName>
    </recommendedName>
</protein>
<accession>A0A1M6F559</accession>
<feature type="chain" id="PRO_5012183830" description="Por secretion system C-terminal sorting domain-containing protein" evidence="1">
    <location>
        <begin position="26"/>
        <end position="538"/>
    </location>
</feature>
<keyword evidence="1" id="KW-0732">Signal</keyword>
<proteinExistence type="predicted"/>
<dbReference type="Proteomes" id="UP000184335">
    <property type="component" value="Unassembled WGS sequence"/>
</dbReference>